<dbReference type="Gene3D" id="1.20.1050.40">
    <property type="entry name" value="Endopeptidase. Chain P, domain 1"/>
    <property type="match status" value="1"/>
</dbReference>
<dbReference type="AlphaFoldDB" id="A0A9D1NL82"/>
<keyword evidence="3 9" id="KW-0479">Metal-binding</keyword>
<name>A0A9D1NL82_9BACT</name>
<feature type="domain" description="Oligopeptidase A N-terminal" evidence="12">
    <location>
        <begin position="105"/>
        <end position="200"/>
    </location>
</feature>
<dbReference type="Gene3D" id="3.40.390.10">
    <property type="entry name" value="Collagenase (Catalytic Domain)"/>
    <property type="match status" value="1"/>
</dbReference>
<dbReference type="Proteomes" id="UP000886812">
    <property type="component" value="Unassembled WGS sequence"/>
</dbReference>
<sequence length="771" mass="86784">MMKKKSTPLLLALLATAPFFASCGQKDAAPEVNSFVPPATSAAKHVPATPDYAAHPFLDPSLNIAWSRLTPDKIVPDMRIALARARANIEAIASLPTDDPSALTYENTVGALWDNAAEFDFVWGKVTHLENVKMSDAFREAYAEILPEVSEYETKTGLNPRLWNVIKAYAETDEAKNLPPQKARYLKKVVDGFRDGGADLPPEQKKELTEISRELTTITQEFSQNVLDATNAYRKVVTDEALLAGLPASDKAAALEAAKKAGLATDEKPAWLFTLQQTSFGPALKYLENEALRKEIWEATNAICVGGEFDNAQLMRRIIELRQREAEILGEKNFSDLVLKRRMAKNGETALAFVDGLHKSTKPAFDREYAELKAFRKANDPAWDGGDFEPWNLAFWTEKMRRAHYDFDADAVKPYFPMDSVMAGLFALTEKLYNVRIVEEPTVYVEPGSETTPAVLRFSGSESWKTAPAGVTEVWHPDVKFYSLYDKETGMKLGIFYTDWYPRESKRSGAWMNPCFAGDRSRGEPNYGLVCGNMTAPVGDEPALLTHYDVETIFHEFGHLMHHLLGWTEVPALNGTSVAWDFVELPSQLNENWTWEPEVLATFAKHYKTGEPLPQDLLEKMIRARNFQAAYQQMRQLSFAYTDLYLHINAEKALESGKPLNDIGIEITEDYSWKQTPTPNTNLNRLTHIFRSPVGYASGYYSYKWAEALEADAFFSVFRNPDGSLNYGKGMDYRRKILEKGDTEDAADLFRDFVGRDPDWNAINVLHGISK</sequence>
<evidence type="ECO:0000256" key="6">
    <source>
        <dbReference type="ARBA" id="ARBA00023049"/>
    </source>
</evidence>
<dbReference type="GO" id="GO:0046872">
    <property type="term" value="F:metal ion binding"/>
    <property type="evidence" value="ECO:0007669"/>
    <property type="project" value="UniProtKB-UniRule"/>
</dbReference>
<evidence type="ECO:0000256" key="2">
    <source>
        <dbReference type="ARBA" id="ARBA00022670"/>
    </source>
</evidence>
<comment type="cofactor">
    <cofactor evidence="9">
        <name>Zn(2+)</name>
        <dbReference type="ChEBI" id="CHEBI:29105"/>
    </cofactor>
    <text evidence="9">Binds 1 zinc ion.</text>
</comment>
<protein>
    <recommendedName>
        <fullName evidence="8">oligopeptidase A</fullName>
        <ecNumber evidence="8">3.4.24.70</ecNumber>
    </recommendedName>
</protein>
<feature type="domain" description="Peptidase M3A/M3B catalytic" evidence="11">
    <location>
        <begin position="284"/>
        <end position="762"/>
    </location>
</feature>
<dbReference type="GO" id="GO:0004222">
    <property type="term" value="F:metalloendopeptidase activity"/>
    <property type="evidence" value="ECO:0007669"/>
    <property type="project" value="UniProtKB-EC"/>
</dbReference>
<dbReference type="InterPro" id="IPR001567">
    <property type="entry name" value="Pept_M3A_M3B_dom"/>
</dbReference>
<proteinExistence type="inferred from homology"/>
<keyword evidence="5 9" id="KW-0862">Zinc</keyword>
<keyword evidence="6 9" id="KW-0482">Metalloprotease</keyword>
<organism evidence="13 14">
    <name type="scientific">Candidatus Spyradosoma merdigallinarum</name>
    <dbReference type="NCBI Taxonomy" id="2840950"/>
    <lineage>
        <taxon>Bacteria</taxon>
        <taxon>Pseudomonadati</taxon>
        <taxon>Verrucomicrobiota</taxon>
        <taxon>Opitutia</taxon>
        <taxon>Opitutia incertae sedis</taxon>
        <taxon>Candidatus Spyradosoma</taxon>
    </lineage>
</organism>
<dbReference type="PROSITE" id="PS51257">
    <property type="entry name" value="PROKAR_LIPOPROTEIN"/>
    <property type="match status" value="1"/>
</dbReference>
<evidence type="ECO:0000256" key="10">
    <source>
        <dbReference type="SAM" id="SignalP"/>
    </source>
</evidence>
<feature type="signal peptide" evidence="10">
    <location>
        <begin position="1"/>
        <end position="21"/>
    </location>
</feature>
<gene>
    <name evidence="13" type="ORF">IAC75_05490</name>
</gene>
<dbReference type="PANTHER" id="PTHR43660:SF1">
    <property type="entry name" value="DIPEPTIDYL CARBOXYPEPTIDASE"/>
    <property type="match status" value="1"/>
</dbReference>
<comment type="similarity">
    <text evidence="1 9">Belongs to the peptidase M3 family.</text>
</comment>
<dbReference type="CDD" id="cd06456">
    <property type="entry name" value="M3A_DCP"/>
    <property type="match status" value="1"/>
</dbReference>
<reference evidence="13" key="1">
    <citation type="submission" date="2020-10" db="EMBL/GenBank/DDBJ databases">
        <authorList>
            <person name="Gilroy R."/>
        </authorList>
    </citation>
    <scope>NUCLEOTIDE SEQUENCE</scope>
    <source>
        <strain evidence="13">10669</strain>
    </source>
</reference>
<dbReference type="InterPro" id="IPR024077">
    <property type="entry name" value="Neurolysin/TOP_dom2"/>
</dbReference>
<keyword evidence="2 9" id="KW-0645">Protease</keyword>
<dbReference type="InterPro" id="IPR045090">
    <property type="entry name" value="Pept_M3A_M3B"/>
</dbReference>
<evidence type="ECO:0000256" key="5">
    <source>
        <dbReference type="ARBA" id="ARBA00022833"/>
    </source>
</evidence>
<comment type="caution">
    <text evidence="13">The sequence shown here is derived from an EMBL/GenBank/DDBJ whole genome shotgun (WGS) entry which is preliminary data.</text>
</comment>
<evidence type="ECO:0000313" key="14">
    <source>
        <dbReference type="Proteomes" id="UP000886812"/>
    </source>
</evidence>
<dbReference type="Gene3D" id="1.10.1370.10">
    <property type="entry name" value="Neurolysin, domain 3"/>
    <property type="match status" value="1"/>
</dbReference>
<comment type="catalytic activity">
    <reaction evidence="7">
        <text>Hydrolysis of oligopeptides, with broad specificity. Gly or Ala commonly occur as P1 or P1' residues, but more distant residues are also important, as is shown by the fact that Z-Gly-Pro-Gly-|-Gly-Pro-Ala is cleaved, but not Z-(Gly)(5).</text>
        <dbReference type="EC" id="3.4.24.70"/>
    </reaction>
</comment>
<keyword evidence="10" id="KW-0732">Signal</keyword>
<dbReference type="InterPro" id="IPR024080">
    <property type="entry name" value="Neurolysin/TOP_N"/>
</dbReference>
<evidence type="ECO:0000256" key="7">
    <source>
        <dbReference type="ARBA" id="ARBA00024603"/>
    </source>
</evidence>
<dbReference type="PANTHER" id="PTHR43660">
    <property type="entry name" value="DIPEPTIDYL CARBOXYPEPTIDASE"/>
    <property type="match status" value="1"/>
</dbReference>
<dbReference type="InterPro" id="IPR024079">
    <property type="entry name" value="MetalloPept_cat_dom_sf"/>
</dbReference>
<evidence type="ECO:0000256" key="1">
    <source>
        <dbReference type="ARBA" id="ARBA00006040"/>
    </source>
</evidence>
<evidence type="ECO:0000256" key="8">
    <source>
        <dbReference type="ARBA" id="ARBA00026100"/>
    </source>
</evidence>
<reference evidence="13" key="2">
    <citation type="journal article" date="2021" name="PeerJ">
        <title>Extensive microbial diversity within the chicken gut microbiome revealed by metagenomics and culture.</title>
        <authorList>
            <person name="Gilroy R."/>
            <person name="Ravi A."/>
            <person name="Getino M."/>
            <person name="Pursley I."/>
            <person name="Horton D.L."/>
            <person name="Alikhan N.F."/>
            <person name="Baker D."/>
            <person name="Gharbi K."/>
            <person name="Hall N."/>
            <person name="Watson M."/>
            <person name="Adriaenssens E.M."/>
            <person name="Foster-Nyarko E."/>
            <person name="Jarju S."/>
            <person name="Secka A."/>
            <person name="Antonio M."/>
            <person name="Oren A."/>
            <person name="Chaudhuri R.R."/>
            <person name="La Ragione R."/>
            <person name="Hildebrand F."/>
            <person name="Pallen M.J."/>
        </authorList>
    </citation>
    <scope>NUCLEOTIDE SEQUENCE</scope>
    <source>
        <strain evidence="13">10669</strain>
    </source>
</reference>
<dbReference type="InterPro" id="IPR034005">
    <property type="entry name" value="M3A_DCP"/>
</dbReference>
<dbReference type="InterPro" id="IPR045666">
    <property type="entry name" value="OpdA_N"/>
</dbReference>
<evidence type="ECO:0000259" key="12">
    <source>
        <dbReference type="Pfam" id="PF19310"/>
    </source>
</evidence>
<dbReference type="Pfam" id="PF01432">
    <property type="entry name" value="Peptidase_M3"/>
    <property type="match status" value="1"/>
</dbReference>
<dbReference type="SUPFAM" id="SSF55486">
    <property type="entry name" value="Metalloproteases ('zincins'), catalytic domain"/>
    <property type="match status" value="1"/>
</dbReference>
<feature type="chain" id="PRO_5039632997" description="oligopeptidase A" evidence="10">
    <location>
        <begin position="22"/>
        <end position="771"/>
    </location>
</feature>
<keyword evidence="4 9" id="KW-0378">Hydrolase</keyword>
<dbReference type="GO" id="GO:0006508">
    <property type="term" value="P:proteolysis"/>
    <property type="evidence" value="ECO:0007669"/>
    <property type="project" value="UniProtKB-KW"/>
</dbReference>
<evidence type="ECO:0000256" key="4">
    <source>
        <dbReference type="ARBA" id="ARBA00022801"/>
    </source>
</evidence>
<evidence type="ECO:0000256" key="9">
    <source>
        <dbReference type="RuleBase" id="RU003435"/>
    </source>
</evidence>
<dbReference type="Pfam" id="PF19310">
    <property type="entry name" value="TOP_N"/>
    <property type="match status" value="1"/>
</dbReference>
<dbReference type="EC" id="3.4.24.70" evidence="8"/>
<evidence type="ECO:0000313" key="13">
    <source>
        <dbReference type="EMBL" id="HIV04582.1"/>
    </source>
</evidence>
<evidence type="ECO:0000259" key="11">
    <source>
        <dbReference type="Pfam" id="PF01432"/>
    </source>
</evidence>
<accession>A0A9D1NL82</accession>
<dbReference type="EMBL" id="DVOG01000143">
    <property type="protein sequence ID" value="HIV04582.1"/>
    <property type="molecule type" value="Genomic_DNA"/>
</dbReference>
<evidence type="ECO:0000256" key="3">
    <source>
        <dbReference type="ARBA" id="ARBA00022723"/>
    </source>
</evidence>